<evidence type="ECO:0000259" key="10">
    <source>
        <dbReference type="Pfam" id="PF20216"/>
    </source>
</evidence>
<dbReference type="Pfam" id="PF01694">
    <property type="entry name" value="Rhomboid"/>
    <property type="match status" value="1"/>
</dbReference>
<feature type="transmembrane region" description="Helical" evidence="8">
    <location>
        <begin position="25"/>
        <end position="45"/>
    </location>
</feature>
<evidence type="ECO:0000256" key="2">
    <source>
        <dbReference type="ARBA" id="ARBA00009045"/>
    </source>
</evidence>
<dbReference type="OrthoDB" id="9813074at2"/>
<dbReference type="AlphaFoldDB" id="A0A5B1CP93"/>
<comment type="subcellular location">
    <subcellularLocation>
        <location evidence="1">Membrane</location>
        <topology evidence="1">Multi-pass membrane protein</topology>
    </subcellularLocation>
</comment>
<evidence type="ECO:0000256" key="6">
    <source>
        <dbReference type="ARBA" id="ARBA00023136"/>
    </source>
</evidence>
<evidence type="ECO:0000256" key="5">
    <source>
        <dbReference type="ARBA" id="ARBA00022989"/>
    </source>
</evidence>
<evidence type="ECO:0000256" key="1">
    <source>
        <dbReference type="ARBA" id="ARBA00004141"/>
    </source>
</evidence>
<keyword evidence="3 8" id="KW-0812">Transmembrane</keyword>
<comment type="caution">
    <text evidence="11">The sequence shown here is derived from an EMBL/GenBank/DDBJ whole genome shotgun (WGS) entry which is preliminary data.</text>
</comment>
<name>A0A5B1CP93_9BACT</name>
<sequence length="320" mass="36437">MGLYDRDYGRNERTPWDRIESPRSIAITLIVINVVVWLAQMLFIADYTDPETGQVIRDPVTGNVLEYNQLIKWGSVSGDTLIRPWLWWQFISYGFLHDDNSLFHLLFNMIGLFFFGRIMERKLGQHEFLRFYLLSILAGGIVGAVFDFVSMQMTGSGSTMTIGASGGVVATVILFACYFPYQEIYIMAILPIKAWIAATFFVLSDLAGALGIMNGMGPGSNTAFTVHLAGAAFAGGYFYWKWNFSYLDFTALSDLPDRMRMRARRAKLKIHDPDKKMAREADDADRILAKIHEQGESSLTSSERKVLQRYSKRQRQKREL</sequence>
<dbReference type="InterPro" id="IPR022764">
    <property type="entry name" value="Peptidase_S54_rhomboid_dom"/>
</dbReference>
<evidence type="ECO:0000313" key="12">
    <source>
        <dbReference type="Proteomes" id="UP000322699"/>
    </source>
</evidence>
<dbReference type="InterPro" id="IPR035952">
    <property type="entry name" value="Rhomboid-like_sf"/>
</dbReference>
<evidence type="ECO:0000256" key="7">
    <source>
        <dbReference type="SAM" id="MobiDB-lite"/>
    </source>
</evidence>
<dbReference type="PANTHER" id="PTHR43731:SF14">
    <property type="entry name" value="PRESENILIN-ASSOCIATED RHOMBOID-LIKE PROTEIN, MITOCHONDRIAL"/>
    <property type="match status" value="1"/>
</dbReference>
<keyword evidence="6 8" id="KW-0472">Membrane</keyword>
<evidence type="ECO:0000256" key="4">
    <source>
        <dbReference type="ARBA" id="ARBA00022801"/>
    </source>
</evidence>
<feature type="transmembrane region" description="Helical" evidence="8">
    <location>
        <begin position="193"/>
        <end position="216"/>
    </location>
</feature>
<organism evidence="11 12">
    <name type="scientific">Rubripirellula obstinata</name>
    <dbReference type="NCBI Taxonomy" id="406547"/>
    <lineage>
        <taxon>Bacteria</taxon>
        <taxon>Pseudomonadati</taxon>
        <taxon>Planctomycetota</taxon>
        <taxon>Planctomycetia</taxon>
        <taxon>Pirellulales</taxon>
        <taxon>Pirellulaceae</taxon>
        <taxon>Rubripirellula</taxon>
    </lineage>
</organism>
<dbReference type="PANTHER" id="PTHR43731">
    <property type="entry name" value="RHOMBOID PROTEASE"/>
    <property type="match status" value="1"/>
</dbReference>
<feature type="transmembrane region" description="Helical" evidence="8">
    <location>
        <begin position="131"/>
        <end position="150"/>
    </location>
</feature>
<keyword evidence="4" id="KW-0378">Hydrolase</keyword>
<feature type="compositionally biased region" description="Basic residues" evidence="7">
    <location>
        <begin position="310"/>
        <end position="320"/>
    </location>
</feature>
<evidence type="ECO:0000256" key="8">
    <source>
        <dbReference type="SAM" id="Phobius"/>
    </source>
</evidence>
<dbReference type="RefSeq" id="WP_068266047.1">
    <property type="nucleotide sequence ID" value="NZ_LWSK01000105.1"/>
</dbReference>
<dbReference type="GO" id="GO:0016020">
    <property type="term" value="C:membrane"/>
    <property type="evidence" value="ECO:0007669"/>
    <property type="project" value="UniProtKB-SubCell"/>
</dbReference>
<reference evidence="11 12" key="1">
    <citation type="submission" date="2019-08" db="EMBL/GenBank/DDBJ databases">
        <title>Deep-cultivation of Planctomycetes and their phenomic and genomic characterization uncovers novel biology.</title>
        <authorList>
            <person name="Wiegand S."/>
            <person name="Jogler M."/>
            <person name="Boedeker C."/>
            <person name="Pinto D."/>
            <person name="Vollmers J."/>
            <person name="Rivas-Marin E."/>
            <person name="Kohn T."/>
            <person name="Peeters S.H."/>
            <person name="Heuer A."/>
            <person name="Rast P."/>
            <person name="Oberbeckmann S."/>
            <person name="Bunk B."/>
            <person name="Jeske O."/>
            <person name="Meyerdierks A."/>
            <person name="Storesund J.E."/>
            <person name="Kallscheuer N."/>
            <person name="Luecker S."/>
            <person name="Lage O.M."/>
            <person name="Pohl T."/>
            <person name="Merkel B.J."/>
            <person name="Hornburger P."/>
            <person name="Mueller R.-W."/>
            <person name="Bruemmer F."/>
            <person name="Labrenz M."/>
            <person name="Spormann A.M."/>
            <person name="Op Den Camp H."/>
            <person name="Overmann J."/>
            <person name="Amann R."/>
            <person name="Jetten M.S.M."/>
            <person name="Mascher T."/>
            <person name="Medema M.H."/>
            <person name="Devos D.P."/>
            <person name="Kaster A.-K."/>
            <person name="Ovreas L."/>
            <person name="Rohde M."/>
            <person name="Galperin M.Y."/>
            <person name="Jogler C."/>
        </authorList>
    </citation>
    <scope>NUCLEOTIDE SEQUENCE [LARGE SCALE GENOMIC DNA]</scope>
    <source>
        <strain evidence="11 12">LF1</strain>
    </source>
</reference>
<dbReference type="Pfam" id="PF20216">
    <property type="entry name" value="DUF6576"/>
    <property type="match status" value="1"/>
</dbReference>
<dbReference type="GO" id="GO:0004252">
    <property type="term" value="F:serine-type endopeptidase activity"/>
    <property type="evidence" value="ECO:0007669"/>
    <property type="project" value="InterPro"/>
</dbReference>
<evidence type="ECO:0000256" key="3">
    <source>
        <dbReference type="ARBA" id="ARBA00022692"/>
    </source>
</evidence>
<gene>
    <name evidence="11" type="ORF">LF1_42240</name>
</gene>
<keyword evidence="12" id="KW-1185">Reference proteome</keyword>
<dbReference type="InterPro" id="IPR046483">
    <property type="entry name" value="DUF6576"/>
</dbReference>
<dbReference type="SUPFAM" id="SSF144091">
    <property type="entry name" value="Rhomboid-like"/>
    <property type="match status" value="1"/>
</dbReference>
<dbReference type="Gene3D" id="1.20.1540.10">
    <property type="entry name" value="Rhomboid-like"/>
    <property type="match status" value="1"/>
</dbReference>
<feature type="transmembrane region" description="Helical" evidence="8">
    <location>
        <begin position="162"/>
        <end position="181"/>
    </location>
</feature>
<feature type="region of interest" description="Disordered" evidence="7">
    <location>
        <begin position="293"/>
        <end position="320"/>
    </location>
</feature>
<dbReference type="Proteomes" id="UP000322699">
    <property type="component" value="Unassembled WGS sequence"/>
</dbReference>
<feature type="domain" description="DUF6576" evidence="10">
    <location>
        <begin position="282"/>
        <end position="313"/>
    </location>
</feature>
<keyword evidence="5 8" id="KW-1133">Transmembrane helix</keyword>
<dbReference type="EMBL" id="VRLW01000001">
    <property type="protein sequence ID" value="KAA1261669.1"/>
    <property type="molecule type" value="Genomic_DNA"/>
</dbReference>
<evidence type="ECO:0000313" key="11">
    <source>
        <dbReference type="EMBL" id="KAA1261669.1"/>
    </source>
</evidence>
<feature type="transmembrane region" description="Helical" evidence="8">
    <location>
        <begin position="102"/>
        <end position="119"/>
    </location>
</feature>
<dbReference type="InterPro" id="IPR050925">
    <property type="entry name" value="Rhomboid_protease_S54"/>
</dbReference>
<proteinExistence type="inferred from homology"/>
<feature type="domain" description="Peptidase S54 rhomboid" evidence="9">
    <location>
        <begin position="86"/>
        <end position="234"/>
    </location>
</feature>
<feature type="transmembrane region" description="Helical" evidence="8">
    <location>
        <begin position="222"/>
        <end position="240"/>
    </location>
</feature>
<accession>A0A5B1CP93</accession>
<evidence type="ECO:0000259" key="9">
    <source>
        <dbReference type="Pfam" id="PF01694"/>
    </source>
</evidence>
<protein>
    <submittedName>
        <fullName evidence="11">Rhomboid family protein</fullName>
    </submittedName>
</protein>
<comment type="similarity">
    <text evidence="2">Belongs to the peptidase S54 family.</text>
</comment>